<evidence type="ECO:0000259" key="2">
    <source>
        <dbReference type="Pfam" id="PF01425"/>
    </source>
</evidence>
<sequence length="469" mass="50882">MSHSDRVHAFRDDILGDLDATGIAELIATKQVKPREVTEAALARVEAVSGLDAVEHLDASRALEASDRDATGAFAGVPTFVKDNVDVTGWPTGNGSEAYTPRLARTDSDVVRMWSEQGLTFLGKSRLPEFGFSAATEFMTRPPVRNPWNPAYSPGASSGGSAALVAAGAVPIAHANDGGGSIRIPAAACGLVGLKPTRGRVVPDKLDTTMPVKIIGQGVVTRSVRDTARFFAAAEQTYRNPRLPAVRLVERAGSARLRVGVLYDSVTSETDRDTRLATTATAELLADLGHRVEEIPLPITQQFADDFSLYWGFLAWYLATTGKRTLGPDFDVARADNLTRGLADAFRRGMHRFPAALYRLRRTERTYRAMFTTYDVVLSPVLTHTTPKLGYLSPTLDYDRLFARLQAYVGFTPLNNVTGGPAISLPLGQTRTGLPLASHLSADHGDERTLLELAYELEEARPFARIQDT</sequence>
<gene>
    <name evidence="3" type="ORF">FE697_006900</name>
</gene>
<organism evidence="3 4">
    <name type="scientific">Mumia zhuanghuii</name>
    <dbReference type="NCBI Taxonomy" id="2585211"/>
    <lineage>
        <taxon>Bacteria</taxon>
        <taxon>Bacillati</taxon>
        <taxon>Actinomycetota</taxon>
        <taxon>Actinomycetes</taxon>
        <taxon>Propionibacteriales</taxon>
        <taxon>Nocardioidaceae</taxon>
        <taxon>Mumia</taxon>
    </lineage>
</organism>
<dbReference type="NCBIfam" id="NF005899">
    <property type="entry name" value="PRK07869.1"/>
    <property type="match status" value="1"/>
</dbReference>
<dbReference type="GO" id="GO:0004040">
    <property type="term" value="F:amidase activity"/>
    <property type="evidence" value="ECO:0007669"/>
    <property type="project" value="UniProtKB-EC"/>
</dbReference>
<dbReference type="PANTHER" id="PTHR11895:SF7">
    <property type="entry name" value="GLUTAMYL-TRNA(GLN) AMIDOTRANSFERASE SUBUNIT A, MITOCHONDRIAL"/>
    <property type="match status" value="1"/>
</dbReference>
<dbReference type="Pfam" id="PF01425">
    <property type="entry name" value="Amidase"/>
    <property type="match status" value="1"/>
</dbReference>
<protein>
    <submittedName>
        <fullName evidence="3">Amidase</fullName>
        <ecNumber evidence="3">3.5.1.4</ecNumber>
    </submittedName>
</protein>
<dbReference type="AlphaFoldDB" id="A0A5Q6RZG5"/>
<dbReference type="PANTHER" id="PTHR11895">
    <property type="entry name" value="TRANSAMIDASE"/>
    <property type="match status" value="1"/>
</dbReference>
<dbReference type="EMBL" id="VDFQ02000002">
    <property type="protein sequence ID" value="KAA1423337.1"/>
    <property type="molecule type" value="Genomic_DNA"/>
</dbReference>
<dbReference type="InterPro" id="IPR020556">
    <property type="entry name" value="Amidase_CS"/>
</dbReference>
<name>A0A5Q6RZG5_9ACTN</name>
<comment type="similarity">
    <text evidence="1">Belongs to the amidase family.</text>
</comment>
<reference evidence="3 4" key="1">
    <citation type="submission" date="2019-09" db="EMBL/GenBank/DDBJ databases">
        <title>Mumia zhuanghuii sp. nov. isolated from the intestinal contents of plateau pika (Ochotona curzoniae) in the Qinghai-Tibet plateau of China.</title>
        <authorList>
            <person name="Tian Z."/>
        </authorList>
    </citation>
    <scope>NUCLEOTIDE SEQUENCE [LARGE SCALE GENOMIC DNA]</scope>
    <source>
        <strain evidence="4">350</strain>
    </source>
</reference>
<proteinExistence type="inferred from homology"/>
<dbReference type="InterPro" id="IPR023631">
    <property type="entry name" value="Amidase_dom"/>
</dbReference>
<comment type="caution">
    <text evidence="3">The sequence shown here is derived from an EMBL/GenBank/DDBJ whole genome shotgun (WGS) entry which is preliminary data.</text>
</comment>
<dbReference type="EC" id="3.5.1.4" evidence="3"/>
<dbReference type="InterPro" id="IPR000120">
    <property type="entry name" value="Amidase"/>
</dbReference>
<keyword evidence="3" id="KW-0378">Hydrolase</keyword>
<dbReference type="PROSITE" id="PS00571">
    <property type="entry name" value="AMIDASES"/>
    <property type="match status" value="1"/>
</dbReference>
<dbReference type="InterPro" id="IPR036928">
    <property type="entry name" value="AS_sf"/>
</dbReference>
<feature type="domain" description="Amidase" evidence="2">
    <location>
        <begin position="36"/>
        <end position="451"/>
    </location>
</feature>
<evidence type="ECO:0000313" key="3">
    <source>
        <dbReference type="EMBL" id="KAA1423337.1"/>
    </source>
</evidence>
<accession>A0A5Q6RZG5</accession>
<evidence type="ECO:0000313" key="4">
    <source>
        <dbReference type="Proteomes" id="UP000307768"/>
    </source>
</evidence>
<dbReference type="Gene3D" id="3.90.1300.10">
    <property type="entry name" value="Amidase signature (AS) domain"/>
    <property type="match status" value="1"/>
</dbReference>
<evidence type="ECO:0000256" key="1">
    <source>
        <dbReference type="ARBA" id="ARBA00009199"/>
    </source>
</evidence>
<dbReference type="SUPFAM" id="SSF75304">
    <property type="entry name" value="Amidase signature (AS) enzymes"/>
    <property type="match status" value="1"/>
</dbReference>
<dbReference type="OrthoDB" id="9811471at2"/>
<dbReference type="RefSeq" id="WP_149768856.1">
    <property type="nucleotide sequence ID" value="NZ_VDFQ02000002.1"/>
</dbReference>
<dbReference type="Proteomes" id="UP000307768">
    <property type="component" value="Unassembled WGS sequence"/>
</dbReference>